<evidence type="ECO:0000259" key="1">
    <source>
        <dbReference type="Pfam" id="PF00135"/>
    </source>
</evidence>
<feature type="domain" description="Carboxylesterase type B" evidence="1">
    <location>
        <begin position="67"/>
        <end position="341"/>
    </location>
</feature>
<proteinExistence type="predicted"/>
<evidence type="ECO:0000313" key="2">
    <source>
        <dbReference type="Proteomes" id="UP000887577"/>
    </source>
</evidence>
<dbReference type="PANTHER" id="PTHR11559">
    <property type="entry name" value="CARBOXYLESTERASE"/>
    <property type="match status" value="1"/>
</dbReference>
<evidence type="ECO:0000313" key="3">
    <source>
        <dbReference type="WBParaSite" id="PSU_v2.g15493.t1"/>
    </source>
</evidence>
<protein>
    <submittedName>
        <fullName evidence="3">Carboxylesterase type B domain-containing protein</fullName>
    </submittedName>
</protein>
<name>A0A914Y889_9BILA</name>
<dbReference type="InterPro" id="IPR002018">
    <property type="entry name" value="CarbesteraseB"/>
</dbReference>
<dbReference type="WBParaSite" id="PSU_v2.g15493.t1">
    <property type="protein sequence ID" value="PSU_v2.g15493.t1"/>
    <property type="gene ID" value="PSU_v2.g15493"/>
</dbReference>
<dbReference type="InterPro" id="IPR029058">
    <property type="entry name" value="AB_hydrolase_fold"/>
</dbReference>
<dbReference type="SUPFAM" id="SSF53474">
    <property type="entry name" value="alpha/beta-Hydrolases"/>
    <property type="match status" value="1"/>
</dbReference>
<reference evidence="3" key="1">
    <citation type="submission" date="2022-11" db="UniProtKB">
        <authorList>
            <consortium name="WormBaseParasite"/>
        </authorList>
    </citation>
    <scope>IDENTIFICATION</scope>
</reference>
<organism evidence="2 3">
    <name type="scientific">Panagrolaimus superbus</name>
    <dbReference type="NCBI Taxonomy" id="310955"/>
    <lineage>
        <taxon>Eukaryota</taxon>
        <taxon>Metazoa</taxon>
        <taxon>Ecdysozoa</taxon>
        <taxon>Nematoda</taxon>
        <taxon>Chromadorea</taxon>
        <taxon>Rhabditida</taxon>
        <taxon>Tylenchina</taxon>
        <taxon>Panagrolaimomorpha</taxon>
        <taxon>Panagrolaimoidea</taxon>
        <taxon>Panagrolaimidae</taxon>
        <taxon>Panagrolaimus</taxon>
    </lineage>
</organism>
<dbReference type="AlphaFoldDB" id="A0A914Y889"/>
<accession>A0A914Y889</accession>
<sequence>MQKARAGSKYELKLHFWKLGAFELNTDFDLNLRKPGHKSSALHHWSKAPKKAFSKSHILVPFYLRHKSRPPTPWNTIRQAKAFGSACVTLPKFSPITASEDCLFMNIIKPAASSPNSKGYPIMLWIHGGGFLAGSAADYPYNATADRIVENGVIFISINYRQGAFGFFSTSDSKAPGNYGLWDQVQALKFIKKVIKKFNGNPKNVTIFGQSSGAISASLLSLSPATNGLFHRTIVMSGSSNHRFELMNKNSNESLQLSNILNCGNLTNTKVCLKTKTTAEIQNAMASVIQYLFGGDSTPLTGFIPRVDKDLIPNISYEKLIKRAPKRDIFIGLNNQEWYVFGK</sequence>
<dbReference type="Pfam" id="PF00135">
    <property type="entry name" value="COesterase"/>
    <property type="match status" value="1"/>
</dbReference>
<dbReference type="InterPro" id="IPR050309">
    <property type="entry name" value="Type-B_Carboxylest/Lipase"/>
</dbReference>
<keyword evidence="2" id="KW-1185">Reference proteome</keyword>
<dbReference type="Proteomes" id="UP000887577">
    <property type="component" value="Unplaced"/>
</dbReference>
<dbReference type="Gene3D" id="3.40.50.1820">
    <property type="entry name" value="alpha/beta hydrolase"/>
    <property type="match status" value="1"/>
</dbReference>